<feature type="domain" description="Double-GTPase 2" evidence="1">
    <location>
        <begin position="5"/>
        <end position="121"/>
    </location>
</feature>
<reference evidence="3" key="1">
    <citation type="submission" date="2012-11" db="EMBL/GenBank/DDBJ databases">
        <authorList>
            <person name="Lucero-Rivera Y.E."/>
            <person name="Tovar-Ramirez D."/>
        </authorList>
    </citation>
    <scope>NUCLEOTIDE SEQUENCE [LARGE SCALE GENOMIC DNA]</scope>
    <source>
        <strain evidence="3">Araruama</strain>
    </source>
</reference>
<name>A0A1V1NUX4_9BACT</name>
<dbReference type="Proteomes" id="UP000189670">
    <property type="component" value="Unassembled WGS sequence"/>
</dbReference>
<dbReference type="InterPro" id="IPR045528">
    <property type="entry name" value="DO-GTPase2"/>
</dbReference>
<sequence length="129" mass="15206">RVPEKIFSTYLFAGSRTLLQFEELCFPSRITSLNISPETIETERSSHNQQSYLHCKICSIKNTQSKYNLYFTDLPGELFDILKYKPTKKVNEINEQLRIADRFVFLFDCEKFDNLKIRNQAFSSGKNNY</sequence>
<dbReference type="EMBL" id="ATBP01002085">
    <property type="protein sequence ID" value="ETR66306.1"/>
    <property type="molecule type" value="Genomic_DNA"/>
</dbReference>
<dbReference type="AlphaFoldDB" id="A0A1V1NUX4"/>
<evidence type="ECO:0000313" key="3">
    <source>
        <dbReference type="Proteomes" id="UP000189670"/>
    </source>
</evidence>
<comment type="caution">
    <text evidence="2">The sequence shown here is derived from an EMBL/GenBank/DDBJ whole genome shotgun (WGS) entry which is preliminary data.</text>
</comment>
<feature type="non-terminal residue" evidence="2">
    <location>
        <position position="1"/>
    </location>
</feature>
<gene>
    <name evidence="2" type="ORF">OMM_12968</name>
</gene>
<protein>
    <recommendedName>
        <fullName evidence="1">Double-GTPase 2 domain-containing protein</fullName>
    </recommendedName>
</protein>
<dbReference type="Pfam" id="PF19993">
    <property type="entry name" value="DO-GTPase2"/>
    <property type="match status" value="1"/>
</dbReference>
<proteinExistence type="predicted"/>
<evidence type="ECO:0000259" key="1">
    <source>
        <dbReference type="Pfam" id="PF19993"/>
    </source>
</evidence>
<evidence type="ECO:0000313" key="2">
    <source>
        <dbReference type="EMBL" id="ETR66306.1"/>
    </source>
</evidence>
<organism evidence="2 3">
    <name type="scientific">Candidatus Magnetoglobus multicellularis str. Araruama</name>
    <dbReference type="NCBI Taxonomy" id="890399"/>
    <lineage>
        <taxon>Bacteria</taxon>
        <taxon>Pseudomonadati</taxon>
        <taxon>Thermodesulfobacteriota</taxon>
        <taxon>Desulfobacteria</taxon>
        <taxon>Desulfobacterales</taxon>
        <taxon>Desulfobacteraceae</taxon>
        <taxon>Candidatus Magnetoglobus</taxon>
    </lineage>
</organism>
<accession>A0A1V1NUX4</accession>